<proteinExistence type="predicted"/>
<dbReference type="EnsemblPlants" id="AVESA.00010b.r2.6CG1130040.1">
    <property type="protein sequence ID" value="AVESA.00010b.r2.6CG1130040.1.CDS"/>
    <property type="gene ID" value="AVESA.00010b.r2.6CG1130040"/>
</dbReference>
<evidence type="ECO:0000313" key="2">
    <source>
        <dbReference type="Proteomes" id="UP001732700"/>
    </source>
</evidence>
<reference evidence="1" key="1">
    <citation type="submission" date="2021-05" db="EMBL/GenBank/DDBJ databases">
        <authorList>
            <person name="Scholz U."/>
            <person name="Mascher M."/>
            <person name="Fiebig A."/>
        </authorList>
    </citation>
    <scope>NUCLEOTIDE SEQUENCE [LARGE SCALE GENOMIC DNA]</scope>
</reference>
<sequence length="470" mass="52361">MALRRINPTNKPLLHLPRPFSSSSSSNPPFPPPPPPPPSDDPDASSRFPPPPPPNHGESPQRPAASSLFSDLRERLRSSPAPPAPRRIPINPPRPTGQAEGTPISIDDIKRNLEAFRAVSQSASTPPPFSGGGGGGGGPTPSFQDLLKKSGAQAARPQGGANAGGAKPFSFDINTLREGIRKIDPQQQRPGQPSPSFLNPLSEKVFGKELRERAGKAQPGSEKEEADADIMLPKEYTYADLGKRLEELRPPGAGKDGKEWFSLEELQGRIGKLAELEMDPRFGGQYNFLKTSIRKIHQNDEKNKAVRNMSGMFALANLTGTAVPEYLRHPPQEELLERYFHPDHMSGEEKMKLELQKVRDEFKMSENDCGSARVQIAQLTLKIKHLSSVLHKKDKHSRKGLLDMVQRRKKYLKYLRRTDWDSYCMVLSKLGLRDIPEYKAPDYKKTQPTKAQSKKSKSKSKSKRRRQMKA</sequence>
<name>A0ACD5Z9R2_AVESA</name>
<accession>A0ACD5Z9R2</accession>
<organism evidence="1 2">
    <name type="scientific">Avena sativa</name>
    <name type="common">Oat</name>
    <dbReference type="NCBI Taxonomy" id="4498"/>
    <lineage>
        <taxon>Eukaryota</taxon>
        <taxon>Viridiplantae</taxon>
        <taxon>Streptophyta</taxon>
        <taxon>Embryophyta</taxon>
        <taxon>Tracheophyta</taxon>
        <taxon>Spermatophyta</taxon>
        <taxon>Magnoliopsida</taxon>
        <taxon>Liliopsida</taxon>
        <taxon>Poales</taxon>
        <taxon>Poaceae</taxon>
        <taxon>BOP clade</taxon>
        <taxon>Pooideae</taxon>
        <taxon>Poodae</taxon>
        <taxon>Poeae</taxon>
        <taxon>Poeae Chloroplast Group 1 (Aveneae type)</taxon>
        <taxon>Aveninae</taxon>
        <taxon>Avena</taxon>
    </lineage>
</organism>
<keyword evidence="2" id="KW-1185">Reference proteome</keyword>
<dbReference type="Proteomes" id="UP001732700">
    <property type="component" value="Chromosome 6C"/>
</dbReference>
<reference evidence="1" key="2">
    <citation type="submission" date="2025-09" db="UniProtKB">
        <authorList>
            <consortium name="EnsemblPlants"/>
        </authorList>
    </citation>
    <scope>IDENTIFICATION</scope>
</reference>
<evidence type="ECO:0000313" key="1">
    <source>
        <dbReference type="EnsemblPlants" id="AVESA.00010b.r2.6CG1130040.1.CDS"/>
    </source>
</evidence>
<protein>
    <submittedName>
        <fullName evidence="1">Uncharacterized protein</fullName>
    </submittedName>
</protein>